<dbReference type="Pfam" id="PF01541">
    <property type="entry name" value="GIY-YIG"/>
    <property type="match status" value="1"/>
</dbReference>
<dbReference type="EMBL" id="CP001802">
    <property type="protein sequence ID" value="ACY23321.1"/>
    <property type="molecule type" value="Genomic_DNA"/>
</dbReference>
<dbReference type="STRING" id="526226.Gbro_4162"/>
<keyword evidence="4" id="KW-1185">Reference proteome</keyword>
<proteinExistence type="inferred from homology"/>
<dbReference type="PROSITE" id="PS50164">
    <property type="entry name" value="GIY_YIG"/>
    <property type="match status" value="1"/>
</dbReference>
<dbReference type="Gene3D" id="3.40.1440.10">
    <property type="entry name" value="GIY-YIG endonuclease"/>
    <property type="match status" value="1"/>
</dbReference>
<dbReference type="KEGG" id="gbr:Gbro_4162"/>
<dbReference type="HOGENOM" id="CLU_135650_4_1_11"/>
<accession>D0L563</accession>
<dbReference type="SUPFAM" id="SSF82771">
    <property type="entry name" value="GIY-YIG endonuclease"/>
    <property type="match status" value="1"/>
</dbReference>
<dbReference type="CDD" id="cd10456">
    <property type="entry name" value="GIY-YIG_UPF0213"/>
    <property type="match status" value="1"/>
</dbReference>
<dbReference type="InterPro" id="IPR000305">
    <property type="entry name" value="GIY-YIG_endonuc"/>
</dbReference>
<sequence>MAAHMYILECSDGSFYVGSTRNLDERIAQHLSGRGSAYTSRRMPVKLVYSAEFEHIGEAYAAEKRVQGWSRAKRLALINNDFGALRRLSVKGGDRSR</sequence>
<evidence type="ECO:0000313" key="3">
    <source>
        <dbReference type="EMBL" id="ACY23321.1"/>
    </source>
</evidence>
<evidence type="ECO:0000256" key="1">
    <source>
        <dbReference type="ARBA" id="ARBA00007435"/>
    </source>
</evidence>
<dbReference type="OrthoDB" id="9797095at2"/>
<gene>
    <name evidence="3" type="ordered locus">Gbro_4162</name>
</gene>
<name>D0L563_GORB4</name>
<dbReference type="Proteomes" id="UP000001219">
    <property type="component" value="Chromosome"/>
</dbReference>
<comment type="similarity">
    <text evidence="1">Belongs to the UPF0213 family.</text>
</comment>
<dbReference type="PANTHER" id="PTHR34477:SF1">
    <property type="entry name" value="UPF0213 PROTEIN YHBQ"/>
    <property type="match status" value="1"/>
</dbReference>
<protein>
    <submittedName>
        <fullName evidence="3">Excinuclease ABC C subunit domain protein</fullName>
    </submittedName>
</protein>
<dbReference type="InterPro" id="IPR050190">
    <property type="entry name" value="UPF0213_domain"/>
</dbReference>
<reference evidence="3 4" key="2">
    <citation type="journal article" date="2010" name="Stand. Genomic Sci.">
        <title>Complete genome sequence of Gordonia bronchialis type strain (3410).</title>
        <authorList>
            <person name="Ivanova N."/>
            <person name="Sikorski J."/>
            <person name="Jando M."/>
            <person name="Lapidus A."/>
            <person name="Nolan M."/>
            <person name="Lucas S."/>
            <person name="Del Rio T.G."/>
            <person name="Tice H."/>
            <person name="Copeland A."/>
            <person name="Cheng J.F."/>
            <person name="Chen F."/>
            <person name="Bruce D."/>
            <person name="Goodwin L."/>
            <person name="Pitluck S."/>
            <person name="Mavromatis K."/>
            <person name="Ovchinnikova G."/>
            <person name="Pati A."/>
            <person name="Chen A."/>
            <person name="Palaniappan K."/>
            <person name="Land M."/>
            <person name="Hauser L."/>
            <person name="Chang Y.J."/>
            <person name="Jeffries C.D."/>
            <person name="Chain P."/>
            <person name="Saunders E."/>
            <person name="Han C."/>
            <person name="Detter J.C."/>
            <person name="Brettin T."/>
            <person name="Rohde M."/>
            <person name="Goker M."/>
            <person name="Bristow J."/>
            <person name="Eisen J.A."/>
            <person name="Markowitz V."/>
            <person name="Hugenholtz P."/>
            <person name="Klenk H.P."/>
            <person name="Kyrpides N.C."/>
        </authorList>
    </citation>
    <scope>NUCLEOTIDE SEQUENCE [LARGE SCALE GENOMIC DNA]</scope>
    <source>
        <strain evidence="4">ATCC 25592 / DSM 43247 / BCRC 13721 / JCM 3198 / KCTC 3076 / NBRC 16047 / NCTC 10667</strain>
    </source>
</reference>
<evidence type="ECO:0000259" key="2">
    <source>
        <dbReference type="PROSITE" id="PS50164"/>
    </source>
</evidence>
<dbReference type="eggNOG" id="COG2827">
    <property type="taxonomic scope" value="Bacteria"/>
</dbReference>
<dbReference type="RefSeq" id="WP_012835822.1">
    <property type="nucleotide sequence ID" value="NC_013441.1"/>
</dbReference>
<reference evidence="4" key="1">
    <citation type="submission" date="2009-10" db="EMBL/GenBank/DDBJ databases">
        <title>The complete chromosome of Gordonia bronchialis DSM 43247.</title>
        <authorList>
            <consortium name="US DOE Joint Genome Institute (JGI-PGF)"/>
            <person name="Lucas S."/>
            <person name="Copeland A."/>
            <person name="Lapidus A."/>
            <person name="Glavina del Rio T."/>
            <person name="Dalin E."/>
            <person name="Tice H."/>
            <person name="Bruce D."/>
            <person name="Goodwin L."/>
            <person name="Pitluck S."/>
            <person name="Kyrpides N."/>
            <person name="Mavromatis K."/>
            <person name="Ivanova N."/>
            <person name="Ovchinnikova G."/>
            <person name="Saunders E."/>
            <person name="Brettin T."/>
            <person name="Detter J.C."/>
            <person name="Han C."/>
            <person name="Larimer F."/>
            <person name="Land M."/>
            <person name="Hauser L."/>
            <person name="Markowitz V."/>
            <person name="Cheng J.-F."/>
            <person name="Hugenholtz P."/>
            <person name="Woyke T."/>
            <person name="Wu D."/>
            <person name="Jando M."/>
            <person name="Schneider S."/>
            <person name="Goeker M."/>
            <person name="Klenk H.-P."/>
            <person name="Eisen J.A."/>
        </authorList>
    </citation>
    <scope>NUCLEOTIDE SEQUENCE [LARGE SCALE GENOMIC DNA]</scope>
    <source>
        <strain evidence="4">ATCC 25592 / DSM 43247 / BCRC 13721 / JCM 3198 / KCTC 3076 / NBRC 16047 / NCTC 10667</strain>
    </source>
</reference>
<evidence type="ECO:0000313" key="4">
    <source>
        <dbReference type="Proteomes" id="UP000001219"/>
    </source>
</evidence>
<organism evidence="3 4">
    <name type="scientific">Gordonia bronchialis (strain ATCC 25592 / DSM 43247 / BCRC 13721 / JCM 3198 / KCTC 3076 / NBRC 16047 / NCTC 10667)</name>
    <name type="common">Rhodococcus bronchialis</name>
    <dbReference type="NCBI Taxonomy" id="526226"/>
    <lineage>
        <taxon>Bacteria</taxon>
        <taxon>Bacillati</taxon>
        <taxon>Actinomycetota</taxon>
        <taxon>Actinomycetes</taxon>
        <taxon>Mycobacteriales</taxon>
        <taxon>Gordoniaceae</taxon>
        <taxon>Gordonia</taxon>
    </lineage>
</organism>
<feature type="domain" description="GIY-YIG" evidence="2">
    <location>
        <begin position="1"/>
        <end position="76"/>
    </location>
</feature>
<dbReference type="PANTHER" id="PTHR34477">
    <property type="entry name" value="UPF0213 PROTEIN YHBQ"/>
    <property type="match status" value="1"/>
</dbReference>
<dbReference type="InterPro" id="IPR035901">
    <property type="entry name" value="GIY-YIG_endonuc_sf"/>
</dbReference>
<dbReference type="AlphaFoldDB" id="D0L563"/>